<organism evidence="1 2">
    <name type="scientific">Chitinophaga skermanii</name>
    <dbReference type="NCBI Taxonomy" id="331697"/>
    <lineage>
        <taxon>Bacteria</taxon>
        <taxon>Pseudomonadati</taxon>
        <taxon>Bacteroidota</taxon>
        <taxon>Chitinophagia</taxon>
        <taxon>Chitinophagales</taxon>
        <taxon>Chitinophagaceae</taxon>
        <taxon>Chitinophaga</taxon>
    </lineage>
</organism>
<reference evidence="1 2" key="1">
    <citation type="submission" date="2018-06" db="EMBL/GenBank/DDBJ databases">
        <title>Genomic Encyclopedia of Archaeal and Bacterial Type Strains, Phase II (KMG-II): from individual species to whole genera.</title>
        <authorList>
            <person name="Goeker M."/>
        </authorList>
    </citation>
    <scope>NUCLEOTIDE SEQUENCE [LARGE SCALE GENOMIC DNA]</scope>
    <source>
        <strain evidence="1 2">DSM 23857</strain>
    </source>
</reference>
<dbReference type="OrthoDB" id="1495071at2"/>
<keyword evidence="2" id="KW-1185">Reference proteome</keyword>
<evidence type="ECO:0008006" key="3">
    <source>
        <dbReference type="Google" id="ProtNLM"/>
    </source>
</evidence>
<evidence type="ECO:0000313" key="2">
    <source>
        <dbReference type="Proteomes" id="UP000249547"/>
    </source>
</evidence>
<dbReference type="EMBL" id="QLLL01000001">
    <property type="protein sequence ID" value="RAJ11018.1"/>
    <property type="molecule type" value="Genomic_DNA"/>
</dbReference>
<sequence length="108" mass="12393">MPDTLSIIKEAIVKRKPIQYEYNCPGKIPGKRTGHPHILYTAKHGQTNVDIYKLGGVCTDPSKPLPAWRDYIIDYITHVEIIDTAPSFEIERTFNHHAHKYVKVLLQV</sequence>
<proteinExistence type="predicted"/>
<name>A0A327R4M8_9BACT</name>
<accession>A0A327R4M8</accession>
<gene>
    <name evidence="1" type="ORF">LX64_00625</name>
</gene>
<protein>
    <recommendedName>
        <fullName evidence="3">WYL domain-containing protein</fullName>
    </recommendedName>
</protein>
<evidence type="ECO:0000313" key="1">
    <source>
        <dbReference type="EMBL" id="RAJ11018.1"/>
    </source>
</evidence>
<dbReference type="Proteomes" id="UP000249547">
    <property type="component" value="Unassembled WGS sequence"/>
</dbReference>
<comment type="caution">
    <text evidence="1">The sequence shown here is derived from an EMBL/GenBank/DDBJ whole genome shotgun (WGS) entry which is preliminary data.</text>
</comment>
<dbReference type="AlphaFoldDB" id="A0A327R4M8"/>
<dbReference type="RefSeq" id="WP_111596124.1">
    <property type="nucleotide sequence ID" value="NZ_QLLL01000001.1"/>
</dbReference>